<dbReference type="Pfam" id="PF26002">
    <property type="entry name" value="Beta-barrel_AprE"/>
    <property type="match status" value="1"/>
</dbReference>
<gene>
    <name evidence="13" type="primary">prsE_1</name>
    <name evidence="13" type="ORF">PAA8504_00882</name>
</gene>
<name>A0A2R8BSB2_9RHOB</name>
<dbReference type="GO" id="GO:0005886">
    <property type="term" value="C:plasma membrane"/>
    <property type="evidence" value="ECO:0007669"/>
    <property type="project" value="UniProtKB-SubCell"/>
</dbReference>
<protein>
    <recommendedName>
        <fullName evidence="9">Membrane fusion protein (MFP) family protein</fullName>
    </recommendedName>
</protein>
<keyword evidence="7" id="KW-1133">Transmembrane helix</keyword>
<feature type="domain" description="AprE-like beta-barrel" evidence="12">
    <location>
        <begin position="309"/>
        <end position="397"/>
    </location>
</feature>
<feature type="coiled-coil region" evidence="10">
    <location>
        <begin position="72"/>
        <end position="106"/>
    </location>
</feature>
<evidence type="ECO:0000259" key="12">
    <source>
        <dbReference type="Pfam" id="PF26002"/>
    </source>
</evidence>
<dbReference type="Gene3D" id="2.40.50.100">
    <property type="match status" value="1"/>
</dbReference>
<evidence type="ECO:0000256" key="7">
    <source>
        <dbReference type="ARBA" id="ARBA00022989"/>
    </source>
</evidence>
<dbReference type="PANTHER" id="PTHR30386:SF17">
    <property type="entry name" value="ALKALINE PROTEASE SECRETION PROTEIN APRE"/>
    <property type="match status" value="1"/>
</dbReference>
<keyword evidence="6" id="KW-0812">Transmembrane</keyword>
<dbReference type="GO" id="GO:0015031">
    <property type="term" value="P:protein transport"/>
    <property type="evidence" value="ECO:0007669"/>
    <property type="project" value="InterPro"/>
</dbReference>
<keyword evidence="3 9" id="KW-0813">Transport</keyword>
<keyword evidence="4 9" id="KW-1003">Cell membrane</keyword>
<dbReference type="InterPro" id="IPR010129">
    <property type="entry name" value="T1SS_HlyD"/>
</dbReference>
<dbReference type="NCBIfam" id="TIGR01843">
    <property type="entry name" value="type_I_hlyD"/>
    <property type="match status" value="1"/>
</dbReference>
<dbReference type="PANTHER" id="PTHR30386">
    <property type="entry name" value="MEMBRANE FUSION SUBUNIT OF EMRAB-TOLC MULTIDRUG EFFLUX PUMP"/>
    <property type="match status" value="1"/>
</dbReference>
<evidence type="ECO:0000256" key="10">
    <source>
        <dbReference type="SAM" id="Coils"/>
    </source>
</evidence>
<dbReference type="Pfam" id="PF25994">
    <property type="entry name" value="HH_AprE"/>
    <property type="match status" value="1"/>
</dbReference>
<keyword evidence="10" id="KW-0175">Coiled coil</keyword>
<reference evidence="13 14" key="1">
    <citation type="submission" date="2018-03" db="EMBL/GenBank/DDBJ databases">
        <authorList>
            <person name="Keele B.F."/>
        </authorList>
    </citation>
    <scope>NUCLEOTIDE SEQUENCE [LARGE SCALE GENOMIC DNA]</scope>
    <source>
        <strain evidence="13 14">CECT 8504</strain>
    </source>
</reference>
<evidence type="ECO:0000259" key="11">
    <source>
        <dbReference type="Pfam" id="PF25994"/>
    </source>
</evidence>
<dbReference type="PRINTS" id="PR01490">
    <property type="entry name" value="RTXTOXIND"/>
</dbReference>
<evidence type="ECO:0000256" key="3">
    <source>
        <dbReference type="ARBA" id="ARBA00022448"/>
    </source>
</evidence>
<feature type="domain" description="AprE-like long alpha-helical hairpin" evidence="11">
    <location>
        <begin position="77"/>
        <end position="264"/>
    </location>
</feature>
<sequence length="421" mass="45960">MLGLAALVLLLAGFGYWASFSTLSGAIVVQGRIEVERNRQIVQHVDGGMVSELLVDEGDHVEKGQTLAILDAALLDTQLAAARIELAEYQARRARLEAERDDAAEVTFDADLAAAAADNDDVADIVEGQADLFQARRDTAKSNLNQLSGRRAQIVQQIGGLDAQLASLDVQVGIMTEELEDQQSLFDRGLAQASRVLALRREAAQLEGRIGELVASRAEAGERLSEIADQEMVYTVQRREDAISELRDIRMRESETTERVAALAAQRARTDIVAPVRGIVHDLTVFGPTAVVRPAEPMMSIVPTDRPPVIEARVPPVHIDQVGTGQPAILRFPTFDARTTPELHGTVLRVSADSFTDEATQATFYKADLMLDLGQIERLPDGLVLLPGMPVEGYLRTSDRTPIAYLTKPLTDYFARAFREG</sequence>
<accession>A0A2R8BSB2</accession>
<dbReference type="EMBL" id="ONZF01000002">
    <property type="protein sequence ID" value="SPJ23077.1"/>
    <property type="molecule type" value="Genomic_DNA"/>
</dbReference>
<proteinExistence type="inferred from homology"/>
<dbReference type="InterPro" id="IPR050739">
    <property type="entry name" value="MFP"/>
</dbReference>
<dbReference type="Proteomes" id="UP000244912">
    <property type="component" value="Unassembled WGS sequence"/>
</dbReference>
<evidence type="ECO:0000256" key="5">
    <source>
        <dbReference type="ARBA" id="ARBA00022519"/>
    </source>
</evidence>
<dbReference type="SUPFAM" id="SSF111369">
    <property type="entry name" value="HlyD-like secretion proteins"/>
    <property type="match status" value="1"/>
</dbReference>
<evidence type="ECO:0000256" key="9">
    <source>
        <dbReference type="RuleBase" id="RU365093"/>
    </source>
</evidence>
<keyword evidence="8" id="KW-0472">Membrane</keyword>
<keyword evidence="5 9" id="KW-0997">Cell inner membrane</keyword>
<keyword evidence="14" id="KW-1185">Reference proteome</keyword>
<evidence type="ECO:0000256" key="2">
    <source>
        <dbReference type="ARBA" id="ARBA00009477"/>
    </source>
</evidence>
<comment type="similarity">
    <text evidence="2 9">Belongs to the membrane fusion protein (MFP) (TC 8.A.1) family.</text>
</comment>
<dbReference type="AlphaFoldDB" id="A0A2R8BSB2"/>
<comment type="subcellular location">
    <subcellularLocation>
        <location evidence="1 9">Cell inner membrane</location>
        <topology evidence="1 9">Single-pass membrane protein</topology>
    </subcellularLocation>
</comment>
<dbReference type="InterPro" id="IPR058781">
    <property type="entry name" value="HH_AprE-like"/>
</dbReference>
<evidence type="ECO:0000256" key="4">
    <source>
        <dbReference type="ARBA" id="ARBA00022475"/>
    </source>
</evidence>
<evidence type="ECO:0000256" key="1">
    <source>
        <dbReference type="ARBA" id="ARBA00004377"/>
    </source>
</evidence>
<organism evidence="13 14">
    <name type="scientific">Palleronia abyssalis</name>
    <dbReference type="NCBI Taxonomy" id="1501240"/>
    <lineage>
        <taxon>Bacteria</taxon>
        <taxon>Pseudomonadati</taxon>
        <taxon>Pseudomonadota</taxon>
        <taxon>Alphaproteobacteria</taxon>
        <taxon>Rhodobacterales</taxon>
        <taxon>Roseobacteraceae</taxon>
        <taxon>Palleronia</taxon>
    </lineage>
</organism>
<evidence type="ECO:0000313" key="14">
    <source>
        <dbReference type="Proteomes" id="UP000244912"/>
    </source>
</evidence>
<dbReference type="InterPro" id="IPR058982">
    <property type="entry name" value="Beta-barrel_AprE"/>
</dbReference>
<evidence type="ECO:0000256" key="6">
    <source>
        <dbReference type="ARBA" id="ARBA00022692"/>
    </source>
</evidence>
<evidence type="ECO:0000313" key="13">
    <source>
        <dbReference type="EMBL" id="SPJ23077.1"/>
    </source>
</evidence>
<evidence type="ECO:0000256" key="8">
    <source>
        <dbReference type="ARBA" id="ARBA00023136"/>
    </source>
</evidence>